<comment type="caution">
    <text evidence="9">The sequence shown here is derived from an EMBL/GenBank/DDBJ whole genome shotgun (WGS) entry which is preliminary data.</text>
</comment>
<name>A0A6L5QBC2_9BURK</name>
<keyword evidence="10" id="KW-1185">Reference proteome</keyword>
<evidence type="ECO:0000313" key="10">
    <source>
        <dbReference type="Proteomes" id="UP000481037"/>
    </source>
</evidence>
<sequence>MQAVSLFSGIGGIEYGLERSGIQSKFFCEIDPLAQAILRRRFPNASFHDDITTIKKLPQADIITAGFPCQDLSQAGGKKGLEGGRSGLVKKLLTLIEEKALGKRPPWILIENVPYMLRLDSGKAMRFVTGELSRLGYRWAYRVVDARSFGLPQRRPRVVLLASLEEQPQDVLFDNNFVEPDIDGKPNNVDGASAFGFYWTEGKRGVGWAREGVPPIKCGSTLGIASPPAVWFPQKEFFGTIGLGDAERLQGFPEGWTDFSLDGIDARQSYRWRLIGNAVSTNLSTWVGQKLQGKIEKVAFEFSTLNPNGAWPDAAFGNESGLFKAKVSRWASNSEQELLSSFLKTDLKPLSQRATLGFLGRALECTNVVYSKIFLGDLKKHAEAMA</sequence>
<dbReference type="Pfam" id="PF00145">
    <property type="entry name" value="DNA_methylase"/>
    <property type="match status" value="1"/>
</dbReference>
<evidence type="ECO:0000256" key="8">
    <source>
        <dbReference type="RuleBase" id="RU000417"/>
    </source>
</evidence>
<keyword evidence="3 6" id="KW-0949">S-adenosyl-L-methionine</keyword>
<dbReference type="PROSITE" id="PS51679">
    <property type="entry name" value="SAM_MT_C5"/>
    <property type="match status" value="1"/>
</dbReference>
<feature type="active site" evidence="6">
    <location>
        <position position="69"/>
    </location>
</feature>
<dbReference type="Gene3D" id="3.40.50.150">
    <property type="entry name" value="Vaccinia Virus protein VP39"/>
    <property type="match status" value="1"/>
</dbReference>
<dbReference type="PANTHER" id="PTHR46098:SF1">
    <property type="entry name" value="TRNA (CYTOSINE(38)-C(5))-METHYLTRANSFERASE"/>
    <property type="match status" value="1"/>
</dbReference>
<keyword evidence="1 6" id="KW-0489">Methyltransferase</keyword>
<dbReference type="InterPro" id="IPR029063">
    <property type="entry name" value="SAM-dependent_MTases_sf"/>
</dbReference>
<dbReference type="EMBL" id="WKJM01000002">
    <property type="protein sequence ID" value="MRX07016.1"/>
    <property type="molecule type" value="Genomic_DNA"/>
</dbReference>
<dbReference type="InterPro" id="IPR050750">
    <property type="entry name" value="C5-MTase"/>
</dbReference>
<dbReference type="Proteomes" id="UP000481037">
    <property type="component" value="Unassembled WGS sequence"/>
</dbReference>
<dbReference type="GO" id="GO:0009307">
    <property type="term" value="P:DNA restriction-modification system"/>
    <property type="evidence" value="ECO:0007669"/>
    <property type="project" value="UniProtKB-KW"/>
</dbReference>
<dbReference type="InterPro" id="IPR001525">
    <property type="entry name" value="C5_MeTfrase"/>
</dbReference>
<dbReference type="EC" id="2.1.1.37" evidence="8"/>
<accession>A0A6L5QBC2</accession>
<dbReference type="InterPro" id="IPR018117">
    <property type="entry name" value="C5_DNA_meth_AS"/>
</dbReference>
<evidence type="ECO:0000256" key="2">
    <source>
        <dbReference type="ARBA" id="ARBA00022679"/>
    </source>
</evidence>
<dbReference type="GO" id="GO:0032259">
    <property type="term" value="P:methylation"/>
    <property type="evidence" value="ECO:0007669"/>
    <property type="project" value="UniProtKB-KW"/>
</dbReference>
<evidence type="ECO:0000256" key="7">
    <source>
        <dbReference type="RuleBase" id="RU000416"/>
    </source>
</evidence>
<dbReference type="RefSeq" id="WP_154363468.1">
    <property type="nucleotide sequence ID" value="NZ_WKJM01000002.1"/>
</dbReference>
<evidence type="ECO:0000256" key="4">
    <source>
        <dbReference type="ARBA" id="ARBA00022747"/>
    </source>
</evidence>
<keyword evidence="2 6" id="KW-0808">Transferase</keyword>
<dbReference type="GO" id="GO:0003886">
    <property type="term" value="F:DNA (cytosine-5-)-methyltransferase activity"/>
    <property type="evidence" value="ECO:0007669"/>
    <property type="project" value="UniProtKB-EC"/>
</dbReference>
<dbReference type="PRINTS" id="PR00105">
    <property type="entry name" value="C5METTRFRASE"/>
</dbReference>
<dbReference type="NCBIfam" id="TIGR00675">
    <property type="entry name" value="dcm"/>
    <property type="match status" value="1"/>
</dbReference>
<gene>
    <name evidence="9" type="primary">dcm</name>
    <name evidence="9" type="ORF">GJ697_04115</name>
</gene>
<dbReference type="AlphaFoldDB" id="A0A6L5QBC2"/>
<dbReference type="SUPFAM" id="SSF53335">
    <property type="entry name" value="S-adenosyl-L-methionine-dependent methyltransferases"/>
    <property type="match status" value="1"/>
</dbReference>
<comment type="catalytic activity">
    <reaction evidence="5 8">
        <text>a 2'-deoxycytidine in DNA + S-adenosyl-L-methionine = a 5-methyl-2'-deoxycytidine in DNA + S-adenosyl-L-homocysteine + H(+)</text>
        <dbReference type="Rhea" id="RHEA:13681"/>
        <dbReference type="Rhea" id="RHEA-COMP:11369"/>
        <dbReference type="Rhea" id="RHEA-COMP:11370"/>
        <dbReference type="ChEBI" id="CHEBI:15378"/>
        <dbReference type="ChEBI" id="CHEBI:57856"/>
        <dbReference type="ChEBI" id="CHEBI:59789"/>
        <dbReference type="ChEBI" id="CHEBI:85452"/>
        <dbReference type="ChEBI" id="CHEBI:85454"/>
        <dbReference type="EC" id="2.1.1.37"/>
    </reaction>
</comment>
<keyword evidence="4" id="KW-0680">Restriction system</keyword>
<evidence type="ECO:0000256" key="3">
    <source>
        <dbReference type="ARBA" id="ARBA00022691"/>
    </source>
</evidence>
<reference evidence="9 10" key="1">
    <citation type="submission" date="2019-11" db="EMBL/GenBank/DDBJ databases">
        <title>Novel species isolated from a subtropical stream in China.</title>
        <authorList>
            <person name="Lu H."/>
        </authorList>
    </citation>
    <scope>NUCLEOTIDE SEQUENCE [LARGE SCALE GENOMIC DNA]</scope>
    <source>
        <strain evidence="9 10">FT25W</strain>
    </source>
</reference>
<dbReference type="PROSITE" id="PS00094">
    <property type="entry name" value="C5_MTASE_1"/>
    <property type="match status" value="1"/>
</dbReference>
<dbReference type="PANTHER" id="PTHR46098">
    <property type="entry name" value="TRNA (CYTOSINE(38)-C(5))-METHYLTRANSFERASE"/>
    <property type="match status" value="1"/>
</dbReference>
<evidence type="ECO:0000256" key="6">
    <source>
        <dbReference type="PROSITE-ProRule" id="PRU01016"/>
    </source>
</evidence>
<evidence type="ECO:0000313" key="9">
    <source>
        <dbReference type="EMBL" id="MRX07016.1"/>
    </source>
</evidence>
<organism evidence="9 10">
    <name type="scientific">Duganella alba</name>
    <dbReference type="NCBI Taxonomy" id="2666081"/>
    <lineage>
        <taxon>Bacteria</taxon>
        <taxon>Pseudomonadati</taxon>
        <taxon>Pseudomonadota</taxon>
        <taxon>Betaproteobacteria</taxon>
        <taxon>Burkholderiales</taxon>
        <taxon>Oxalobacteraceae</taxon>
        <taxon>Telluria group</taxon>
        <taxon>Duganella</taxon>
    </lineage>
</organism>
<evidence type="ECO:0000256" key="1">
    <source>
        <dbReference type="ARBA" id="ARBA00022603"/>
    </source>
</evidence>
<evidence type="ECO:0000256" key="5">
    <source>
        <dbReference type="ARBA" id="ARBA00047422"/>
    </source>
</evidence>
<protein>
    <recommendedName>
        <fullName evidence="8">Cytosine-specific methyltransferase</fullName>
        <ecNumber evidence="8">2.1.1.37</ecNumber>
    </recommendedName>
</protein>
<proteinExistence type="inferred from homology"/>
<comment type="similarity">
    <text evidence="6 7">Belongs to the class I-like SAM-binding methyltransferase superfamily. C5-methyltransferase family.</text>
</comment>